<dbReference type="Proteomes" id="UP001203687">
    <property type="component" value="Unassembled WGS sequence"/>
</dbReference>
<dbReference type="Gene3D" id="2.60.120.40">
    <property type="match status" value="1"/>
</dbReference>
<dbReference type="EMBL" id="JALPQF010000009">
    <property type="protein sequence ID" value="MCK8481049.1"/>
    <property type="molecule type" value="Genomic_DNA"/>
</dbReference>
<evidence type="ECO:0000313" key="3">
    <source>
        <dbReference type="Proteomes" id="UP001203687"/>
    </source>
</evidence>
<dbReference type="Gene3D" id="2.150.10.10">
    <property type="entry name" value="Serralysin-like metalloprotease, C-terminal"/>
    <property type="match status" value="1"/>
</dbReference>
<evidence type="ECO:0000256" key="1">
    <source>
        <dbReference type="SAM" id="SignalP"/>
    </source>
</evidence>
<feature type="signal peptide" evidence="1">
    <location>
        <begin position="1"/>
        <end position="19"/>
    </location>
</feature>
<dbReference type="InterPro" id="IPR008983">
    <property type="entry name" value="Tumour_necrosis_fac-like_dom"/>
</dbReference>
<feature type="chain" id="PRO_5045838323" description="C1q domain-containing protein" evidence="1">
    <location>
        <begin position="20"/>
        <end position="1012"/>
    </location>
</feature>
<comment type="caution">
    <text evidence="2">The sequence shown here is derived from an EMBL/GenBank/DDBJ whole genome shotgun (WGS) entry which is preliminary data.</text>
</comment>
<proteinExistence type="predicted"/>
<dbReference type="InterPro" id="IPR011049">
    <property type="entry name" value="Serralysin-like_metalloprot_C"/>
</dbReference>
<accession>A0ABT0H9K0</accession>
<evidence type="ECO:0000313" key="2">
    <source>
        <dbReference type="EMBL" id="MCK8481049.1"/>
    </source>
</evidence>
<reference evidence="2" key="1">
    <citation type="submission" date="2022-04" db="EMBL/GenBank/DDBJ databases">
        <authorList>
            <person name="Ren T."/>
        </authorList>
    </citation>
    <scope>NUCLEOTIDE SEQUENCE</scope>
    <source>
        <strain evidence="2">F63249</strain>
    </source>
</reference>
<keyword evidence="3" id="KW-1185">Reference proteome</keyword>
<evidence type="ECO:0008006" key="4">
    <source>
        <dbReference type="Google" id="ProtNLM"/>
    </source>
</evidence>
<name>A0ABT0H9K0_9FLAO</name>
<dbReference type="SUPFAM" id="SSF49842">
    <property type="entry name" value="TNF-like"/>
    <property type="match status" value="1"/>
</dbReference>
<keyword evidence="1" id="KW-0732">Signal</keyword>
<gene>
    <name evidence="2" type="ORF">MUY34_10470</name>
</gene>
<protein>
    <recommendedName>
        <fullName evidence="4">C1q domain-containing protein</fullName>
    </recommendedName>
</protein>
<organism evidence="2 3">
    <name type="scientific">Psychroserpens algicola</name>
    <dbReference type="NCBI Taxonomy" id="1719034"/>
    <lineage>
        <taxon>Bacteria</taxon>
        <taxon>Pseudomonadati</taxon>
        <taxon>Bacteroidota</taxon>
        <taxon>Flavobacteriia</taxon>
        <taxon>Flavobacteriales</taxon>
        <taxon>Flavobacteriaceae</taxon>
        <taxon>Psychroserpens</taxon>
    </lineage>
</organism>
<dbReference type="RefSeq" id="WP_248413065.1">
    <property type="nucleotide sequence ID" value="NZ_JALPQF010000009.1"/>
</dbReference>
<sequence>MKTIKLSLLLLLCSLPSFSQVGVGNTDPKATLDVSASNLASPTNADGILIPRIDNFPTTNPTVDQDGMMVFATGNGTPEKGFYYWDQSTSSWIGVGGATQINDLVDGKSDNDGSDNGSSLFLGIDAGANDDSTHNFNVGIGFQALQSNISSWGNTAVGYQTLQANTTGMNNTATGTFSLTSNNSGVDNSAFGNGTLSANTLGSFNSAIGYGSLNSNTNGSYNTALGYWTLLNNNSGSRNVALGSSSGYTNSTGSNNVFIGYQSGYFETGSEKLYIENSNSDSNSALIYGEFDTNILRTNGELQIGNPSTTGYAFPTSDGTNGQVMTTDGSGNITFQNVVGDGTGNDWSLSGNNSNSSNFLGTTNNLDLSIRTNNTEFLKVTTTGQLEFLNTSESIKIGQYAGEGTGGPGFSRNVFIGHEVARYQGSSSLDNIGIGHEALRSVTGSSNIAIGSNTLRDTNSSNNIAIGNSTLWKNDTGSTNTALGYVSLGENTTGSNNTAIGALAGRINVSGNNNTYLGNRSGYFSTGSSNVFIGYDSGSNELGDHKLYIANSNADADNALIYGEFDNAILRTNGSLQIGNPSVSGYTFPNVDGTLGQVMTTDGAGNVSFQDSYNGDSDWLEVGSTNAPNSLNDDKYTGGSLSIGKNTAAVAKVDIETNDDLSSLFLVNNTNTGSIKNGIINVVNGNTSPIKHGIVNTFNNNANGILEVGVLNNIESRGSINQVGYSNFYTTNSNNNNGYFIGFQNTVGDQHQGSTTGLLNSFISNSGSNSVIGVKNFIDATGGGNHYGSFTEINSSGSGAKYGHNVTIPTTSGGTHYGFYADVQKASGYAGYFIGRTSLGNTTSNRYTMPDSDGTNGQVLTTDGSGNTSWQNYTMPSLSLARIIMSSDQAYSIAGWQKINFDTVDFDLNTDFNTTTNQFVVSTTGYYRVNASWRSNTSSVSTGSYGIGIYVNGILERAKSFNHTGNGQIIRSINNVLALNAGDTVEIYINTSAALTISLINIAASFEIEQIR</sequence>